<evidence type="ECO:0000313" key="1">
    <source>
        <dbReference type="EMBL" id="RDH42805.1"/>
    </source>
</evidence>
<evidence type="ECO:0000313" key="2">
    <source>
        <dbReference type="Proteomes" id="UP000257039"/>
    </source>
</evidence>
<dbReference type="SUPFAM" id="SSF53850">
    <property type="entry name" value="Periplasmic binding protein-like II"/>
    <property type="match status" value="1"/>
</dbReference>
<reference evidence="1 2" key="1">
    <citation type="submission" date="2017-04" db="EMBL/GenBank/DDBJ databases">
        <title>Draft genome sequence of Zooshikella ganghwensis VG4 isolated from Red Sea sediments.</title>
        <authorList>
            <person name="Rehman Z."/>
            <person name="Alam I."/>
            <person name="Kamau A."/>
            <person name="Bajic V."/>
            <person name="Leiknes T."/>
        </authorList>
    </citation>
    <scope>NUCLEOTIDE SEQUENCE [LARGE SCALE GENOMIC DNA]</scope>
    <source>
        <strain evidence="1 2">VG4</strain>
    </source>
</reference>
<protein>
    <submittedName>
        <fullName evidence="1">Uncharacterized protein</fullName>
    </submittedName>
</protein>
<name>A0A4P9VHY7_9GAMM</name>
<organism evidence="1 2">
    <name type="scientific">Zooshikella ganghwensis</name>
    <dbReference type="NCBI Taxonomy" id="202772"/>
    <lineage>
        <taxon>Bacteria</taxon>
        <taxon>Pseudomonadati</taxon>
        <taxon>Pseudomonadota</taxon>
        <taxon>Gammaproteobacteria</taxon>
        <taxon>Oceanospirillales</taxon>
        <taxon>Zooshikellaceae</taxon>
        <taxon>Zooshikella</taxon>
    </lineage>
</organism>
<keyword evidence="2" id="KW-1185">Reference proteome</keyword>
<accession>A0A4P9VHY7</accession>
<proteinExistence type="predicted"/>
<sequence length="243" mass="28240">MNKVHKINTIYCWLFTLLLLSSKLFGAPQTLRFFTSFDTPDIKLAQAILEEAFKQNHYHTIFILEAYRRSISRANSEGDGEVLRVANLKQIDPEITGNLVPIPEPILEVPVFIVNHNPISNFTHYNDLKPYRNGVLKGIRVLEKNVPNIHTISTYPSLFKLLNKKRIDNLITSDYFIEEITYNPDFQTEFYIHTLLKIDVFTYLNMKHVKLVAPIAATLKTMKKDGTYKRVESIIRSQYYSIQ</sequence>
<dbReference type="Gene3D" id="3.40.190.10">
    <property type="entry name" value="Periplasmic binding protein-like II"/>
    <property type="match status" value="2"/>
</dbReference>
<dbReference type="EMBL" id="NDXW01000001">
    <property type="protein sequence ID" value="RDH42805.1"/>
    <property type="molecule type" value="Genomic_DNA"/>
</dbReference>
<comment type="caution">
    <text evidence="1">The sequence shown here is derived from an EMBL/GenBank/DDBJ whole genome shotgun (WGS) entry which is preliminary data.</text>
</comment>
<gene>
    <name evidence="1" type="ORF">B9G39_04695</name>
</gene>
<dbReference type="Proteomes" id="UP000257039">
    <property type="component" value="Unassembled WGS sequence"/>
</dbReference>
<dbReference type="AlphaFoldDB" id="A0A4P9VHY7"/>